<dbReference type="AlphaFoldDB" id="A0A015Y679"/>
<dbReference type="Pfam" id="PF20553">
    <property type="entry name" value="Methyltransf_35"/>
    <property type="match status" value="1"/>
</dbReference>
<accession>A0A015Y679</accession>
<feature type="non-terminal residue" evidence="1">
    <location>
        <position position="58"/>
    </location>
</feature>
<reference evidence="1 2" key="1">
    <citation type="submission" date="2014-02" db="EMBL/GenBank/DDBJ databases">
        <authorList>
            <person name="Sears C."/>
            <person name="Carroll K."/>
            <person name="Sack B.R."/>
            <person name="Qadri F."/>
            <person name="Myers L.L."/>
            <person name="Chung G.-T."/>
            <person name="Escheverria P."/>
            <person name="Fraser C.M."/>
            <person name="Sadzewicz L."/>
            <person name="Shefchek K.A."/>
            <person name="Tallon L."/>
            <person name="Das S.P."/>
            <person name="Daugherty S."/>
            <person name="Mongodin E.F."/>
        </authorList>
    </citation>
    <scope>NUCLEOTIDE SEQUENCE [LARGE SCALE GENOMIC DNA]</scope>
    <source>
        <strain evidence="1 2">2-F-2 #4</strain>
    </source>
</reference>
<protein>
    <submittedName>
        <fullName evidence="1">Uncharacterized protein</fullName>
    </submittedName>
</protein>
<evidence type="ECO:0000313" key="2">
    <source>
        <dbReference type="Proteomes" id="UP000022272"/>
    </source>
</evidence>
<sequence>MLLSTFIRLSNKYESPYQYIGFGGLTFTDFKLFHKELHIEKMHSIEGGDFSTERLSFN</sequence>
<organism evidence="1 2">
    <name type="scientific">Bacteroides fragilis str. 2-F-2 #4</name>
    <dbReference type="NCBI Taxonomy" id="1339280"/>
    <lineage>
        <taxon>Bacteria</taxon>
        <taxon>Pseudomonadati</taxon>
        <taxon>Bacteroidota</taxon>
        <taxon>Bacteroidia</taxon>
        <taxon>Bacteroidales</taxon>
        <taxon>Bacteroidaceae</taxon>
        <taxon>Bacteroides</taxon>
    </lineage>
</organism>
<proteinExistence type="predicted"/>
<comment type="caution">
    <text evidence="1">The sequence shown here is derived from an EMBL/GenBank/DDBJ whole genome shotgun (WGS) entry which is preliminary data.</text>
</comment>
<name>A0A015Y679_BACFG</name>
<dbReference type="EMBL" id="JGDM01000158">
    <property type="protein sequence ID" value="EXZ41975.1"/>
    <property type="molecule type" value="Genomic_DNA"/>
</dbReference>
<dbReference type="Proteomes" id="UP000022272">
    <property type="component" value="Unassembled WGS sequence"/>
</dbReference>
<dbReference type="InterPro" id="IPR046788">
    <property type="entry name" value="Methyltransf_35"/>
</dbReference>
<gene>
    <name evidence="1" type="ORF">M076_4912</name>
</gene>
<evidence type="ECO:0000313" key="1">
    <source>
        <dbReference type="EMBL" id="EXZ41975.1"/>
    </source>
</evidence>